<evidence type="ECO:0000256" key="6">
    <source>
        <dbReference type="ARBA" id="ARBA00023136"/>
    </source>
</evidence>
<keyword evidence="3" id="KW-0812">Transmembrane</keyword>
<evidence type="ECO:0000256" key="1">
    <source>
        <dbReference type="ARBA" id="ARBA00004571"/>
    </source>
</evidence>
<dbReference type="SUPFAM" id="SSF56935">
    <property type="entry name" value="Porins"/>
    <property type="match status" value="1"/>
</dbReference>
<dbReference type="PROSITE" id="PS52016">
    <property type="entry name" value="TONB_DEPENDENT_REC_3"/>
    <property type="match status" value="1"/>
</dbReference>
<evidence type="ECO:0000259" key="10">
    <source>
        <dbReference type="Pfam" id="PF07715"/>
    </source>
</evidence>
<keyword evidence="2" id="KW-0813">Transport</keyword>
<dbReference type="Gene3D" id="2.40.170.20">
    <property type="entry name" value="TonB-dependent receptor, beta-barrel domain"/>
    <property type="match status" value="1"/>
</dbReference>
<feature type="domain" description="TonB-dependent receptor-like beta-barrel" evidence="9">
    <location>
        <begin position="269"/>
        <end position="622"/>
    </location>
</feature>
<keyword evidence="6" id="KW-0472">Membrane</keyword>
<dbReference type="GO" id="GO:0009279">
    <property type="term" value="C:cell outer membrane"/>
    <property type="evidence" value="ECO:0007669"/>
    <property type="project" value="UniProtKB-SubCell"/>
</dbReference>
<organism evidence="11">
    <name type="scientific">hydrothermal vent metagenome</name>
    <dbReference type="NCBI Taxonomy" id="652676"/>
    <lineage>
        <taxon>unclassified sequences</taxon>
        <taxon>metagenomes</taxon>
        <taxon>ecological metagenomes</taxon>
    </lineage>
</organism>
<dbReference type="Gene3D" id="2.170.130.10">
    <property type="entry name" value="TonB-dependent receptor, plug domain"/>
    <property type="match status" value="1"/>
</dbReference>
<dbReference type="InterPro" id="IPR036942">
    <property type="entry name" value="Beta-barrel_TonB_sf"/>
</dbReference>
<dbReference type="PANTHER" id="PTHR30069:SF29">
    <property type="entry name" value="HEMOGLOBIN AND HEMOGLOBIN-HAPTOGLOBIN-BINDING PROTEIN 1-RELATED"/>
    <property type="match status" value="1"/>
</dbReference>
<accession>A0A3B0VK14</accession>
<evidence type="ECO:0000256" key="2">
    <source>
        <dbReference type="ARBA" id="ARBA00022448"/>
    </source>
</evidence>
<reference evidence="11" key="1">
    <citation type="submission" date="2018-06" db="EMBL/GenBank/DDBJ databases">
        <authorList>
            <person name="Zhirakovskaya E."/>
        </authorList>
    </citation>
    <scope>NUCLEOTIDE SEQUENCE</scope>
</reference>
<dbReference type="InterPro" id="IPR039426">
    <property type="entry name" value="TonB-dep_rcpt-like"/>
</dbReference>
<evidence type="ECO:0000313" key="11">
    <source>
        <dbReference type="EMBL" id="VAW43958.1"/>
    </source>
</evidence>
<evidence type="ECO:0000256" key="5">
    <source>
        <dbReference type="ARBA" id="ARBA00023077"/>
    </source>
</evidence>
<evidence type="ECO:0000256" key="4">
    <source>
        <dbReference type="ARBA" id="ARBA00022729"/>
    </source>
</evidence>
<feature type="domain" description="TonB-dependent receptor plug" evidence="10">
    <location>
        <begin position="55"/>
        <end position="158"/>
    </location>
</feature>
<dbReference type="InterPro" id="IPR000531">
    <property type="entry name" value="Beta-barrel_TonB"/>
</dbReference>
<sequence>MTIKHHKTVACLLALSASLQAQNINSSNQSQTESQDLSNLIVTAGIAPIESDQYGGSVTVITAAHIAQAQANYLSDILRQVPGFAINQSGGPGTQTQLRVRGSEANHVMVLLDGVRVNDPTAGDEFLFNYALLDNIERIEIIRGPQSAIWGTDAMSAVINIISKQSVKNNWGFDLELGSFNSKRIALDGGLAEDNWRLDAGINYLDTAGTNISRQGTEADGFENIASHLRFGVDATDTVSLQIRANHSDALNEFDGIDFAVTGLPVDADLWTKRQQTTVQLVAKFKPNSSWHSDLSYQWSDVDAQNFTFGFGETSSTAAQTDEIKLNSSLQFGTDDQHRLSALVDHRQVDFVQRGEASPFGDPNQRQDYSVTGLAVEYQHQLNQQFNWNVSARQDDFNRFEGVSNYKVAASYHLNAGWRLRGSLGTGSKAPSFIERFGFFPANFIGNPNLVPEESDAFELAVEKTWLNNRLELVYFDQDLDNEINGFVFDVASGLFTAANQMGKSQRQGVEFSWSGQLNDQLDFNFNYTYTDATEEDASGTEVTEVRRPENMAHLGFNYRFAANRASLYAQVNYQDDQLDVFFDPSTFVSSKVNLDGYTTVDLSFSWQLNPTIQLYAKAQNLFDESYQEVLGYARPGAAFYAGIKARF</sequence>
<evidence type="ECO:0000259" key="9">
    <source>
        <dbReference type="Pfam" id="PF00593"/>
    </source>
</evidence>
<evidence type="ECO:0000256" key="3">
    <source>
        <dbReference type="ARBA" id="ARBA00022692"/>
    </source>
</evidence>
<keyword evidence="5" id="KW-0798">TonB box</keyword>
<keyword evidence="7 11" id="KW-0675">Receptor</keyword>
<keyword evidence="8" id="KW-0998">Cell outer membrane</keyword>
<dbReference type="PANTHER" id="PTHR30069">
    <property type="entry name" value="TONB-DEPENDENT OUTER MEMBRANE RECEPTOR"/>
    <property type="match status" value="1"/>
</dbReference>
<dbReference type="CDD" id="cd01347">
    <property type="entry name" value="ligand_gated_channel"/>
    <property type="match status" value="1"/>
</dbReference>
<keyword evidence="4" id="KW-0732">Signal</keyword>
<dbReference type="Pfam" id="PF07715">
    <property type="entry name" value="Plug"/>
    <property type="match status" value="1"/>
</dbReference>
<proteinExistence type="predicted"/>
<name>A0A3B0VK14_9ZZZZ</name>
<dbReference type="AlphaFoldDB" id="A0A3B0VK14"/>
<dbReference type="EMBL" id="UOFA01000053">
    <property type="protein sequence ID" value="VAW43958.1"/>
    <property type="molecule type" value="Genomic_DNA"/>
</dbReference>
<gene>
    <name evidence="11" type="ORF">MNBD_GAMMA02-468</name>
</gene>
<protein>
    <submittedName>
        <fullName evidence="11">Outer membrane vitamin B12 receptor BtuB</fullName>
    </submittedName>
</protein>
<dbReference type="GO" id="GO:0015344">
    <property type="term" value="F:siderophore uptake transmembrane transporter activity"/>
    <property type="evidence" value="ECO:0007669"/>
    <property type="project" value="TreeGrafter"/>
</dbReference>
<dbReference type="GO" id="GO:0044718">
    <property type="term" value="P:siderophore transmembrane transport"/>
    <property type="evidence" value="ECO:0007669"/>
    <property type="project" value="TreeGrafter"/>
</dbReference>
<comment type="subcellular location">
    <subcellularLocation>
        <location evidence="1">Cell outer membrane</location>
        <topology evidence="1">Multi-pass membrane protein</topology>
    </subcellularLocation>
</comment>
<evidence type="ECO:0000256" key="8">
    <source>
        <dbReference type="ARBA" id="ARBA00023237"/>
    </source>
</evidence>
<evidence type="ECO:0000256" key="7">
    <source>
        <dbReference type="ARBA" id="ARBA00023170"/>
    </source>
</evidence>
<dbReference type="InterPro" id="IPR012910">
    <property type="entry name" value="Plug_dom"/>
</dbReference>
<dbReference type="InterPro" id="IPR037066">
    <property type="entry name" value="Plug_dom_sf"/>
</dbReference>
<dbReference type="Pfam" id="PF00593">
    <property type="entry name" value="TonB_dep_Rec_b-barrel"/>
    <property type="match status" value="1"/>
</dbReference>